<dbReference type="Pfam" id="PF01738">
    <property type="entry name" value="DLH"/>
    <property type="match status" value="1"/>
</dbReference>
<dbReference type="Gene3D" id="3.40.50.1820">
    <property type="entry name" value="alpha/beta hydrolase"/>
    <property type="match status" value="1"/>
</dbReference>
<dbReference type="SUPFAM" id="SSF53474">
    <property type="entry name" value="alpha/beta-Hydrolases"/>
    <property type="match status" value="1"/>
</dbReference>
<gene>
    <name evidence="2" type="ORF">DF168_02174</name>
</gene>
<dbReference type="EMBL" id="CP029803">
    <property type="protein sequence ID" value="AWT60949.1"/>
    <property type="molecule type" value="Genomic_DNA"/>
</dbReference>
<dbReference type="InterPro" id="IPR029058">
    <property type="entry name" value="AB_hydrolase_fold"/>
</dbReference>
<sequence>MASPFPPNFHPYHPIQIEKLHIRDKLVELLGLDEIPIKVGYDSIREMKTEQIKTTHISYRNSLEESVPGILMIPRTNCTSNRAGIVCIPGTRGCAEDLANSSFYESREGRLFGWARELTTRGFATLSITPKGSLSRCPNPKEWATEQKLLQPYGRTQMGLLVEETLKAARILASTPNVDPNRIGLTGFSLGGNATWYAMACASWIAAGVPLCGGLGSLAAVIQHGDSDRHSGYFYIPHMLRYFDHPELAAACIPPRPFMIVAPTEDEDMPRKGVDNLALAVSKSYAAAGYSERFKVHQPKGSHRFLLEYFEWMANWFGLFLKK</sequence>
<reference evidence="2 3" key="1">
    <citation type="submission" date="2018-06" db="EMBL/GenBank/DDBJ databases">
        <title>Draft Genome Sequence of a Novel Marine Bacterium Related to the Verrucomicrobia.</title>
        <authorList>
            <person name="Vosseberg J."/>
            <person name="Martijn J."/>
            <person name="Ettema T.J.G."/>
        </authorList>
    </citation>
    <scope>NUCLEOTIDE SEQUENCE [LARGE SCALE GENOMIC DNA]</scope>
    <source>
        <strain evidence="2">TARA_B100001123</strain>
    </source>
</reference>
<evidence type="ECO:0000259" key="1">
    <source>
        <dbReference type="Pfam" id="PF01738"/>
    </source>
</evidence>
<organism evidence="2 3">
    <name type="scientific">Candidatus Moanibacter tarae</name>
    <dbReference type="NCBI Taxonomy" id="2200854"/>
    <lineage>
        <taxon>Bacteria</taxon>
        <taxon>Pseudomonadati</taxon>
        <taxon>Verrucomicrobiota</taxon>
        <taxon>Opitutia</taxon>
        <taxon>Puniceicoccales</taxon>
        <taxon>Puniceicoccales incertae sedis</taxon>
        <taxon>Candidatus Moanibacter</taxon>
    </lineage>
</organism>
<feature type="domain" description="Dienelactone hydrolase" evidence="1">
    <location>
        <begin position="139"/>
        <end position="213"/>
    </location>
</feature>
<dbReference type="PANTHER" id="PTHR22946:SF0">
    <property type="entry name" value="DIENELACTONE HYDROLASE DOMAIN-CONTAINING PROTEIN"/>
    <property type="match status" value="1"/>
</dbReference>
<dbReference type="GO" id="GO:0016787">
    <property type="term" value="F:hydrolase activity"/>
    <property type="evidence" value="ECO:0007669"/>
    <property type="project" value="InterPro"/>
</dbReference>
<name>A0A2Z4AEZ3_9BACT</name>
<dbReference type="InterPro" id="IPR050261">
    <property type="entry name" value="FrsA_esterase"/>
</dbReference>
<evidence type="ECO:0000313" key="3">
    <source>
        <dbReference type="Proteomes" id="UP000247465"/>
    </source>
</evidence>
<accession>A0A2Z4AEZ3</accession>
<proteinExistence type="predicted"/>
<dbReference type="AlphaFoldDB" id="A0A2Z4AEZ3"/>
<dbReference type="PANTHER" id="PTHR22946">
    <property type="entry name" value="DIENELACTONE HYDROLASE DOMAIN-CONTAINING PROTEIN-RELATED"/>
    <property type="match status" value="1"/>
</dbReference>
<evidence type="ECO:0000313" key="2">
    <source>
        <dbReference type="EMBL" id="AWT60949.1"/>
    </source>
</evidence>
<dbReference type="Proteomes" id="UP000247465">
    <property type="component" value="Chromosome"/>
</dbReference>
<dbReference type="KEGG" id="mtar:DF168_02174"/>
<dbReference type="InterPro" id="IPR002925">
    <property type="entry name" value="Dienelactn_hydro"/>
</dbReference>
<protein>
    <recommendedName>
        <fullName evidence="1">Dienelactone hydrolase domain-containing protein</fullName>
    </recommendedName>
</protein>